<dbReference type="OMA" id="ELYSHEE"/>
<dbReference type="Gramene" id="ONIVA04G07300.1">
    <property type="protein sequence ID" value="ONIVA04G07300.1"/>
    <property type="gene ID" value="ONIVA04G07300"/>
</dbReference>
<dbReference type="EnsemblPlants" id="ONIVA04G07300.1">
    <property type="protein sequence ID" value="ONIVA04G07300.1"/>
    <property type="gene ID" value="ONIVA04G07300"/>
</dbReference>
<evidence type="ECO:0000313" key="3">
    <source>
        <dbReference type="Proteomes" id="UP000006591"/>
    </source>
</evidence>
<accession>A0A0E0GZK1</accession>
<feature type="region of interest" description="Disordered" evidence="1">
    <location>
        <begin position="51"/>
        <end position="130"/>
    </location>
</feature>
<dbReference type="AlphaFoldDB" id="A0A0E0GZK1"/>
<name>A0A0E0GZK1_ORYNI</name>
<dbReference type="Proteomes" id="UP000006591">
    <property type="component" value="Chromosome 4"/>
</dbReference>
<evidence type="ECO:0000313" key="2">
    <source>
        <dbReference type="EnsemblPlants" id="ONIVA04G07300.1"/>
    </source>
</evidence>
<proteinExistence type="predicted"/>
<sequence length="163" mass="16708">MDLKLANAFARFLQDPGAAAVLSQLLSQPASLPPLPAFPCSLLPFPPFCTQPPPPSSSAPPAISAETDTLGSTGKKATPSSGPAAGSAATCKPSLSSRVGCRHHVTATPTPAPAPGPEDESGGKTGKELYSHEEDIRLLWAKEAHVTAISMLSDQIWGGKESA</sequence>
<dbReference type="HOGENOM" id="CLU_1629710_0_0_1"/>
<evidence type="ECO:0000256" key="1">
    <source>
        <dbReference type="SAM" id="MobiDB-lite"/>
    </source>
</evidence>
<organism evidence="2">
    <name type="scientific">Oryza nivara</name>
    <name type="common">Indian wild rice</name>
    <name type="synonym">Oryza sativa f. spontanea</name>
    <dbReference type="NCBI Taxonomy" id="4536"/>
    <lineage>
        <taxon>Eukaryota</taxon>
        <taxon>Viridiplantae</taxon>
        <taxon>Streptophyta</taxon>
        <taxon>Embryophyta</taxon>
        <taxon>Tracheophyta</taxon>
        <taxon>Spermatophyta</taxon>
        <taxon>Magnoliopsida</taxon>
        <taxon>Liliopsida</taxon>
        <taxon>Poales</taxon>
        <taxon>Poaceae</taxon>
        <taxon>BOP clade</taxon>
        <taxon>Oryzoideae</taxon>
        <taxon>Oryzeae</taxon>
        <taxon>Oryzinae</taxon>
        <taxon>Oryza</taxon>
    </lineage>
</organism>
<feature type="compositionally biased region" description="Low complexity" evidence="1">
    <location>
        <begin position="77"/>
        <end position="90"/>
    </location>
</feature>
<feature type="compositionally biased region" description="Basic and acidic residues" evidence="1">
    <location>
        <begin position="121"/>
        <end position="130"/>
    </location>
</feature>
<reference evidence="2" key="1">
    <citation type="submission" date="2015-04" db="UniProtKB">
        <authorList>
            <consortium name="EnsemblPlants"/>
        </authorList>
    </citation>
    <scope>IDENTIFICATION</scope>
    <source>
        <strain evidence="2">SL10</strain>
    </source>
</reference>
<reference evidence="2" key="2">
    <citation type="submission" date="2018-04" db="EMBL/GenBank/DDBJ databases">
        <title>OnivRS2 (Oryza nivara Reference Sequence Version 2).</title>
        <authorList>
            <person name="Zhang J."/>
            <person name="Kudrna D."/>
            <person name="Lee S."/>
            <person name="Talag J."/>
            <person name="Rajasekar S."/>
            <person name="Welchert J."/>
            <person name="Hsing Y.-I."/>
            <person name="Wing R.A."/>
        </authorList>
    </citation>
    <scope>NUCLEOTIDE SEQUENCE [LARGE SCALE GENOMIC DNA]</scope>
    <source>
        <strain evidence="2">SL10</strain>
    </source>
</reference>
<keyword evidence="3" id="KW-1185">Reference proteome</keyword>
<protein>
    <submittedName>
        <fullName evidence="2">Uncharacterized protein</fullName>
    </submittedName>
</protein>